<feature type="region of interest" description="Disordered" evidence="1">
    <location>
        <begin position="49"/>
        <end position="73"/>
    </location>
</feature>
<name>A0A7I9V5J8_9ACTN</name>
<reference evidence="5" key="1">
    <citation type="submission" date="2019-06" db="EMBL/GenBank/DDBJ databases">
        <title>Gordonia isolated from sludge of a wastewater treatment plant.</title>
        <authorList>
            <person name="Tamura T."/>
            <person name="Aoyama K."/>
            <person name="Kang Y."/>
            <person name="Saito S."/>
            <person name="Akiyama N."/>
            <person name="Yazawa K."/>
            <person name="Gonoi T."/>
            <person name="Mikami Y."/>
        </authorList>
    </citation>
    <scope>NUCLEOTIDE SEQUENCE [LARGE SCALE GENOMIC DNA]</scope>
    <source>
        <strain evidence="5">NBRC 107696</strain>
    </source>
</reference>
<evidence type="ECO:0000259" key="3">
    <source>
        <dbReference type="Pfam" id="PF14219"/>
    </source>
</evidence>
<feature type="transmembrane region" description="Helical" evidence="2">
    <location>
        <begin position="109"/>
        <end position="130"/>
    </location>
</feature>
<feature type="domain" description="DUF4328" evidence="3">
    <location>
        <begin position="139"/>
        <end position="287"/>
    </location>
</feature>
<keyword evidence="5" id="KW-1185">Reference proteome</keyword>
<sequence>MTAPVNFDVCPSCRIQAPHRDGRTVCPRCGGALVQTAPRAPRRPLLKWTAHRPREAMPAPRGPRRPPPGPTPSYAYNPGWGLVDVPASATTVVDPVPATTSALTRSMTLTCLVLGATAVVHGARYAIAVANRTHPISTWLDWLSSIAVIVFGIMSLIAVIVTIISFGRWVREIRARHFAAAGYVDPRRPWIVTAFVVTPLVNVVGAPWMLHEAAHLASDERGARLRQRLAVAWALVNGVALFTFGYRIAAWATDSLQVEADALALVTLSFAVSAVFARWAIVRIERLAGTASDDDATPTRRLVAA</sequence>
<keyword evidence="2" id="KW-0472">Membrane</keyword>
<comment type="caution">
    <text evidence="4">The sequence shown here is derived from an EMBL/GenBank/DDBJ whole genome shotgun (WGS) entry which is preliminary data.</text>
</comment>
<gene>
    <name evidence="4" type="ORF">nbrc107696_09100</name>
</gene>
<dbReference type="Pfam" id="PF14219">
    <property type="entry name" value="DUF4328"/>
    <property type="match status" value="1"/>
</dbReference>
<dbReference type="Proteomes" id="UP000444960">
    <property type="component" value="Unassembled WGS sequence"/>
</dbReference>
<evidence type="ECO:0000313" key="5">
    <source>
        <dbReference type="Proteomes" id="UP000444960"/>
    </source>
</evidence>
<dbReference type="RefSeq" id="WP_161894355.1">
    <property type="nucleotide sequence ID" value="NZ_BJOV01000002.1"/>
</dbReference>
<proteinExistence type="predicted"/>
<feature type="transmembrane region" description="Helical" evidence="2">
    <location>
        <begin position="262"/>
        <end position="281"/>
    </location>
</feature>
<evidence type="ECO:0000313" key="4">
    <source>
        <dbReference type="EMBL" id="GEE00464.1"/>
    </source>
</evidence>
<dbReference type="OrthoDB" id="4774087at2"/>
<evidence type="ECO:0000256" key="1">
    <source>
        <dbReference type="SAM" id="MobiDB-lite"/>
    </source>
</evidence>
<accession>A0A7I9V5J8</accession>
<evidence type="ECO:0000256" key="2">
    <source>
        <dbReference type="SAM" id="Phobius"/>
    </source>
</evidence>
<keyword evidence="2" id="KW-0812">Transmembrane</keyword>
<organism evidence="4 5">
    <name type="scientific">Gordonia spumicola</name>
    <dbReference type="NCBI Taxonomy" id="589161"/>
    <lineage>
        <taxon>Bacteria</taxon>
        <taxon>Bacillati</taxon>
        <taxon>Actinomycetota</taxon>
        <taxon>Actinomycetes</taxon>
        <taxon>Mycobacteriales</taxon>
        <taxon>Gordoniaceae</taxon>
        <taxon>Gordonia</taxon>
    </lineage>
</organism>
<feature type="transmembrane region" description="Helical" evidence="2">
    <location>
        <begin position="230"/>
        <end position="250"/>
    </location>
</feature>
<dbReference type="EMBL" id="BJOV01000002">
    <property type="protein sequence ID" value="GEE00464.1"/>
    <property type="molecule type" value="Genomic_DNA"/>
</dbReference>
<feature type="transmembrane region" description="Helical" evidence="2">
    <location>
        <begin position="142"/>
        <end position="169"/>
    </location>
</feature>
<dbReference type="InterPro" id="IPR025565">
    <property type="entry name" value="DUF4328"/>
</dbReference>
<protein>
    <recommendedName>
        <fullName evidence="3">DUF4328 domain-containing protein</fullName>
    </recommendedName>
</protein>
<keyword evidence="2" id="KW-1133">Transmembrane helix</keyword>
<dbReference type="AlphaFoldDB" id="A0A7I9V5J8"/>